<feature type="compositionally biased region" description="Polar residues" evidence="1">
    <location>
        <begin position="35"/>
        <end position="55"/>
    </location>
</feature>
<proteinExistence type="predicted"/>
<name>A0ABQ8WDV8_PENCH</name>
<reference evidence="2 3" key="1">
    <citation type="journal article" date="2023" name="IMA Fungus">
        <title>Comparative genomic study of the Penicillium genus elucidates a diverse pangenome and 15 lateral gene transfer events.</title>
        <authorList>
            <person name="Petersen C."/>
            <person name="Sorensen T."/>
            <person name="Nielsen M.R."/>
            <person name="Sondergaard T.E."/>
            <person name="Sorensen J.L."/>
            <person name="Fitzpatrick D.A."/>
            <person name="Frisvad J.C."/>
            <person name="Nielsen K.L."/>
        </authorList>
    </citation>
    <scope>NUCLEOTIDE SEQUENCE [LARGE SCALE GENOMIC DNA]</scope>
    <source>
        <strain evidence="2 3">IBT 3361</strain>
    </source>
</reference>
<keyword evidence="3" id="KW-1185">Reference proteome</keyword>
<evidence type="ECO:0000256" key="1">
    <source>
        <dbReference type="SAM" id="MobiDB-lite"/>
    </source>
</evidence>
<dbReference type="Proteomes" id="UP001220256">
    <property type="component" value="Unassembled WGS sequence"/>
</dbReference>
<comment type="caution">
    <text evidence="2">The sequence shown here is derived from an EMBL/GenBank/DDBJ whole genome shotgun (WGS) entry which is preliminary data.</text>
</comment>
<gene>
    <name evidence="2" type="ORF">N7505_007272</name>
</gene>
<protein>
    <submittedName>
        <fullName evidence="2">Uncharacterized protein</fullName>
    </submittedName>
</protein>
<dbReference type="EMBL" id="JAPVEB010000004">
    <property type="protein sequence ID" value="KAJ5264479.1"/>
    <property type="molecule type" value="Genomic_DNA"/>
</dbReference>
<sequence length="62" mass="6625">MGHVTETGSYGVGKKPGADQLQEVGLRVRAVSWASTKLRSDRSQPNCGTINSIYFSPSAGRD</sequence>
<evidence type="ECO:0000313" key="3">
    <source>
        <dbReference type="Proteomes" id="UP001220256"/>
    </source>
</evidence>
<evidence type="ECO:0000313" key="2">
    <source>
        <dbReference type="EMBL" id="KAJ5264479.1"/>
    </source>
</evidence>
<organism evidence="2 3">
    <name type="scientific">Penicillium chrysogenum</name>
    <name type="common">Penicillium notatum</name>
    <dbReference type="NCBI Taxonomy" id="5076"/>
    <lineage>
        <taxon>Eukaryota</taxon>
        <taxon>Fungi</taxon>
        <taxon>Dikarya</taxon>
        <taxon>Ascomycota</taxon>
        <taxon>Pezizomycotina</taxon>
        <taxon>Eurotiomycetes</taxon>
        <taxon>Eurotiomycetidae</taxon>
        <taxon>Eurotiales</taxon>
        <taxon>Aspergillaceae</taxon>
        <taxon>Penicillium</taxon>
        <taxon>Penicillium chrysogenum species complex</taxon>
    </lineage>
</organism>
<feature type="region of interest" description="Disordered" evidence="1">
    <location>
        <begin position="35"/>
        <end position="62"/>
    </location>
</feature>
<accession>A0ABQ8WDV8</accession>